<keyword evidence="7" id="KW-1133">Transmembrane helix</keyword>
<evidence type="ECO:0000256" key="4">
    <source>
        <dbReference type="ARBA" id="ARBA00022982"/>
    </source>
</evidence>
<dbReference type="AlphaFoldDB" id="A0A1S7LHI3"/>
<feature type="domain" description="4Fe-4S ferredoxin-type" evidence="8">
    <location>
        <begin position="324"/>
        <end position="354"/>
    </location>
</feature>
<keyword evidence="6" id="KW-0411">Iron-sulfur</keyword>
<dbReference type="GO" id="GO:0005886">
    <property type="term" value="C:plasma membrane"/>
    <property type="evidence" value="ECO:0007669"/>
    <property type="project" value="TreeGrafter"/>
</dbReference>
<dbReference type="PANTHER" id="PTHR30176:SF3">
    <property type="entry name" value="FERREDOXIN-TYPE PROTEIN NAPH"/>
    <property type="match status" value="1"/>
</dbReference>
<feature type="domain" description="4Fe-4S ferredoxin-type" evidence="8">
    <location>
        <begin position="219"/>
        <end position="247"/>
    </location>
</feature>
<dbReference type="InterPro" id="IPR017896">
    <property type="entry name" value="4Fe4S_Fe-S-bd"/>
</dbReference>
<proteinExistence type="predicted"/>
<dbReference type="SUPFAM" id="SSF54862">
    <property type="entry name" value="4Fe-4S ferredoxins"/>
    <property type="match status" value="2"/>
</dbReference>
<keyword evidence="5" id="KW-0408">Iron</keyword>
<feature type="transmembrane region" description="Helical" evidence="7">
    <location>
        <begin position="198"/>
        <end position="219"/>
    </location>
</feature>
<feature type="domain" description="4Fe-4S ferredoxin-type" evidence="8">
    <location>
        <begin position="460"/>
        <end position="492"/>
    </location>
</feature>
<keyword evidence="7" id="KW-0472">Membrane</keyword>
<dbReference type="PANTHER" id="PTHR30176">
    <property type="entry name" value="FERREDOXIN-TYPE PROTEIN NAPH"/>
    <property type="match status" value="1"/>
</dbReference>
<dbReference type="CDD" id="cd16373">
    <property type="entry name" value="DMSOR_beta_like"/>
    <property type="match status" value="1"/>
</dbReference>
<keyword evidence="3" id="KW-0479">Metal-binding</keyword>
<dbReference type="Pfam" id="PF12801">
    <property type="entry name" value="Fer4_5"/>
    <property type="match status" value="2"/>
</dbReference>
<dbReference type="Gene3D" id="3.30.70.20">
    <property type="match status" value="2"/>
</dbReference>
<dbReference type="EMBL" id="LO017727">
    <property type="protein sequence ID" value="CRH05564.1"/>
    <property type="molecule type" value="Genomic_DNA"/>
</dbReference>
<gene>
    <name evidence="9" type="ORF">MAGMO_1374</name>
</gene>
<dbReference type="PROSITE" id="PS51379">
    <property type="entry name" value="4FE4S_FER_2"/>
    <property type="match status" value="5"/>
</dbReference>
<dbReference type="PROSITE" id="PS00198">
    <property type="entry name" value="4FE4S_FER_1"/>
    <property type="match status" value="3"/>
</dbReference>
<keyword evidence="4" id="KW-0249">Electron transport</keyword>
<feature type="transmembrane region" description="Helical" evidence="7">
    <location>
        <begin position="42"/>
        <end position="71"/>
    </location>
</feature>
<sequence>MPTTLLTLRTLRRIYALFFVGLFVLLLWLSDFKNLQGYASDLLLSLSPLTALTTTLTSGVLYGGLVISLVIVVGTLIFGRFFCSWVCPMGILNQFFGWLLAKYKGEAAIGRNRYQTSFRLKYYILLVLLIGSAIGVLQVGLMDPIALTTRSMVTTILPAWERMTGLGPYANAPIFHGALLIAGIFVGLLLVTRWLPRFWCRVLCPLGAMLGLLASWSPFRIHRDLDKCTDCNKCQWSCQGACDPQGELRITECHVCMNCVESCPEGALHYGLPRSRSSSHVALDLTKRRVLEIAVAGTVLLPVFKGTAASRTLENKKVIRPPGSLAEVDFLARCIKCEACMRVCPTNVLQPALLESGFEGLWTPLLDNRIGYCEHHCVLCGQVCPTASIRPISVAEKVGGEGFAKPIKLGTAFFDHGRCLPWAMQTPCIVCEEVCPTSPKAIWYEKRIVHDRKGKPLELKHPFVEPDLCIGCGICENRCPVVDHAAIRVTSVGESRSETNKMLLKR</sequence>
<evidence type="ECO:0000256" key="6">
    <source>
        <dbReference type="ARBA" id="ARBA00023014"/>
    </source>
</evidence>
<evidence type="ECO:0000256" key="7">
    <source>
        <dbReference type="SAM" id="Phobius"/>
    </source>
</evidence>
<dbReference type="InterPro" id="IPR051684">
    <property type="entry name" value="Electron_Trans/Redox"/>
</dbReference>
<dbReference type="GO" id="GO:0046872">
    <property type="term" value="F:metal ion binding"/>
    <property type="evidence" value="ECO:0007669"/>
    <property type="project" value="UniProtKB-KW"/>
</dbReference>
<keyword evidence="2" id="KW-0004">4Fe-4S</keyword>
<evidence type="ECO:0000259" key="8">
    <source>
        <dbReference type="PROSITE" id="PS51379"/>
    </source>
</evidence>
<reference evidence="9" key="1">
    <citation type="submission" date="2015-04" db="EMBL/GenBank/DDBJ databases">
        <authorList>
            <person name="Syromyatnikov M.Y."/>
            <person name="Popov V.N."/>
        </authorList>
    </citation>
    <scope>NUCLEOTIDE SEQUENCE</scope>
    <source>
        <strain evidence="9">MO-1</strain>
    </source>
</reference>
<feature type="domain" description="4Fe-4S ferredoxin-type" evidence="8">
    <location>
        <begin position="251"/>
        <end position="273"/>
    </location>
</feature>
<evidence type="ECO:0000256" key="1">
    <source>
        <dbReference type="ARBA" id="ARBA00022448"/>
    </source>
</evidence>
<dbReference type="Pfam" id="PF00037">
    <property type="entry name" value="Fer4"/>
    <property type="match status" value="2"/>
</dbReference>
<evidence type="ECO:0000256" key="5">
    <source>
        <dbReference type="ARBA" id="ARBA00023004"/>
    </source>
</evidence>
<organism evidence="9">
    <name type="scientific">Magnetococcus massalia (strain MO-1)</name>
    <dbReference type="NCBI Taxonomy" id="451514"/>
    <lineage>
        <taxon>Bacteria</taxon>
        <taxon>Pseudomonadati</taxon>
        <taxon>Pseudomonadota</taxon>
        <taxon>Magnetococcia</taxon>
        <taxon>Magnetococcales</taxon>
        <taxon>Magnetococcaceae</taxon>
        <taxon>Magnetococcus</taxon>
    </lineage>
</organism>
<keyword evidence="7" id="KW-0812">Transmembrane</keyword>
<protein>
    <submittedName>
        <fullName evidence="9">Putative 4Fe-4S ferredoxin, iron-sulfur binding domain protein</fullName>
    </submittedName>
</protein>
<dbReference type="InterPro" id="IPR017900">
    <property type="entry name" value="4Fe4S_Fe_S_CS"/>
</dbReference>
<name>A0A1S7LHI3_MAGMO</name>
<evidence type="ECO:0000256" key="2">
    <source>
        <dbReference type="ARBA" id="ARBA00022485"/>
    </source>
</evidence>
<evidence type="ECO:0000256" key="3">
    <source>
        <dbReference type="ARBA" id="ARBA00022723"/>
    </source>
</evidence>
<feature type="transmembrane region" description="Helical" evidence="7">
    <location>
        <begin position="122"/>
        <end position="142"/>
    </location>
</feature>
<evidence type="ECO:0000313" key="9">
    <source>
        <dbReference type="EMBL" id="CRH05564.1"/>
    </source>
</evidence>
<feature type="domain" description="4Fe-4S ferredoxin-type" evidence="8">
    <location>
        <begin position="362"/>
        <end position="394"/>
    </location>
</feature>
<keyword evidence="1" id="KW-0813">Transport</keyword>
<feature type="transmembrane region" description="Helical" evidence="7">
    <location>
        <begin position="173"/>
        <end position="191"/>
    </location>
</feature>
<accession>A0A1S7LHI3</accession>
<dbReference type="GO" id="GO:0051539">
    <property type="term" value="F:4 iron, 4 sulfur cluster binding"/>
    <property type="evidence" value="ECO:0007669"/>
    <property type="project" value="UniProtKB-KW"/>
</dbReference>
<feature type="transmembrane region" description="Helical" evidence="7">
    <location>
        <begin position="12"/>
        <end position="30"/>
    </location>
</feature>